<accession>A0A1Y1CL03</accession>
<dbReference type="KEGG" id="mbas:ALGA_2416"/>
<dbReference type="OrthoDB" id="598046at2"/>
<dbReference type="GO" id="GO:0006508">
    <property type="term" value="P:proteolysis"/>
    <property type="evidence" value="ECO:0007669"/>
    <property type="project" value="UniProtKB-KW"/>
</dbReference>
<keyword evidence="3" id="KW-1185">Reference proteome</keyword>
<sequence length="94" mass="10769">MLEMNDIDTHKEESEVISDLLNRNTLMLINDDFHTFDFVVDALVDVCRHDPGQAEQCAYITHYKGKCDVKNGEMSTIKPMRDRLADKGLKVNIV</sequence>
<reference evidence="3" key="2">
    <citation type="journal article" date="2020" name="Antonie Van Leeuwenhoek">
        <title>Labilibaculum antarcticum sp. nov., a novel facultative anaerobic, psychrotorelant bacterium isolated from marine sediment of Antarctica.</title>
        <authorList>
            <person name="Watanabe M."/>
            <person name="Kojima H."/>
            <person name="Fukui M."/>
        </authorList>
    </citation>
    <scope>NUCLEOTIDE SEQUENCE [LARGE SCALE GENOMIC DNA]</scope>
    <source>
        <strain evidence="3">SPP2</strain>
    </source>
</reference>
<proteinExistence type="predicted"/>
<dbReference type="AlphaFoldDB" id="A0A1Y1CL03"/>
<dbReference type="InterPro" id="IPR003769">
    <property type="entry name" value="ClpS_core"/>
</dbReference>
<protein>
    <submittedName>
        <fullName evidence="2">ATP-dependent Clp protease adaptor ClpS</fullName>
    </submittedName>
</protein>
<evidence type="ECO:0000313" key="3">
    <source>
        <dbReference type="Proteomes" id="UP000218267"/>
    </source>
</evidence>
<dbReference type="Proteomes" id="UP000218267">
    <property type="component" value="Chromosome"/>
</dbReference>
<dbReference type="InterPro" id="IPR014719">
    <property type="entry name" value="Ribosomal_bL12_C/ClpS-like"/>
</dbReference>
<name>A0A1Y1CL03_9BACT</name>
<dbReference type="GO" id="GO:0008233">
    <property type="term" value="F:peptidase activity"/>
    <property type="evidence" value="ECO:0007669"/>
    <property type="project" value="UniProtKB-KW"/>
</dbReference>
<dbReference type="Gene3D" id="3.30.1390.10">
    <property type="match status" value="1"/>
</dbReference>
<evidence type="ECO:0000313" key="2">
    <source>
        <dbReference type="EMBL" id="BAX80743.1"/>
    </source>
</evidence>
<dbReference type="GO" id="GO:0030163">
    <property type="term" value="P:protein catabolic process"/>
    <property type="evidence" value="ECO:0007669"/>
    <property type="project" value="InterPro"/>
</dbReference>
<dbReference type="Pfam" id="PF02617">
    <property type="entry name" value="ClpS"/>
    <property type="match status" value="1"/>
</dbReference>
<organism evidence="2 3">
    <name type="scientific">Labilibaculum antarcticum</name>
    <dbReference type="NCBI Taxonomy" id="1717717"/>
    <lineage>
        <taxon>Bacteria</taxon>
        <taxon>Pseudomonadati</taxon>
        <taxon>Bacteroidota</taxon>
        <taxon>Bacteroidia</taxon>
        <taxon>Marinilabiliales</taxon>
        <taxon>Marinifilaceae</taxon>
        <taxon>Labilibaculum</taxon>
    </lineage>
</organism>
<dbReference type="SUPFAM" id="SSF54736">
    <property type="entry name" value="ClpS-like"/>
    <property type="match status" value="1"/>
</dbReference>
<keyword evidence="2" id="KW-0378">Hydrolase</keyword>
<evidence type="ECO:0000259" key="1">
    <source>
        <dbReference type="Pfam" id="PF02617"/>
    </source>
</evidence>
<dbReference type="EMBL" id="AP018042">
    <property type="protein sequence ID" value="BAX80743.1"/>
    <property type="molecule type" value="Genomic_DNA"/>
</dbReference>
<keyword evidence="2" id="KW-0645">Protease</keyword>
<gene>
    <name evidence="2" type="ORF">ALGA_2416</name>
</gene>
<reference evidence="2 3" key="1">
    <citation type="journal article" date="2018" name="Mar. Genomics">
        <title>Complete genome sequence of Marinifilaceae bacterium strain SPP2, isolated from the Antarctic marine sediment.</title>
        <authorList>
            <person name="Watanabe M."/>
            <person name="Kojima H."/>
            <person name="Fukui M."/>
        </authorList>
    </citation>
    <scope>NUCLEOTIDE SEQUENCE [LARGE SCALE GENOMIC DNA]</scope>
    <source>
        <strain evidence="2 3">SPP2</strain>
    </source>
</reference>
<feature type="domain" description="Adaptor protein ClpS core" evidence="1">
    <location>
        <begin position="25"/>
        <end position="86"/>
    </location>
</feature>